<feature type="non-terminal residue" evidence="1">
    <location>
        <position position="1"/>
    </location>
</feature>
<accession>A0A820LYN6</accession>
<dbReference type="EMBL" id="CAJOAX010068411">
    <property type="protein sequence ID" value="CAF4364775.1"/>
    <property type="molecule type" value="Genomic_DNA"/>
</dbReference>
<sequence length="42" mass="4714">EELESISSDISFFVTNRSTPPAVDLTFLFHVLPGSFPARNFK</sequence>
<comment type="caution">
    <text evidence="1">The sequence shown here is derived from an EMBL/GenBank/DDBJ whole genome shotgun (WGS) entry which is preliminary data.</text>
</comment>
<evidence type="ECO:0000313" key="1">
    <source>
        <dbReference type="EMBL" id="CAF4364775.1"/>
    </source>
</evidence>
<reference evidence="1" key="1">
    <citation type="submission" date="2021-02" db="EMBL/GenBank/DDBJ databases">
        <authorList>
            <person name="Nowell W R."/>
        </authorList>
    </citation>
    <scope>NUCLEOTIDE SEQUENCE</scope>
</reference>
<gene>
    <name evidence="1" type="ORF">OTI717_LOCUS43956</name>
</gene>
<dbReference type="Proteomes" id="UP000663823">
    <property type="component" value="Unassembled WGS sequence"/>
</dbReference>
<dbReference type="AlphaFoldDB" id="A0A820LYN6"/>
<protein>
    <submittedName>
        <fullName evidence="1">Uncharacterized protein</fullName>
    </submittedName>
</protein>
<evidence type="ECO:0000313" key="2">
    <source>
        <dbReference type="Proteomes" id="UP000663823"/>
    </source>
</evidence>
<name>A0A820LYN6_9BILA</name>
<organism evidence="1 2">
    <name type="scientific">Rotaria sordida</name>
    <dbReference type="NCBI Taxonomy" id="392033"/>
    <lineage>
        <taxon>Eukaryota</taxon>
        <taxon>Metazoa</taxon>
        <taxon>Spiralia</taxon>
        <taxon>Gnathifera</taxon>
        <taxon>Rotifera</taxon>
        <taxon>Eurotatoria</taxon>
        <taxon>Bdelloidea</taxon>
        <taxon>Philodinida</taxon>
        <taxon>Philodinidae</taxon>
        <taxon>Rotaria</taxon>
    </lineage>
</organism>
<proteinExistence type="predicted"/>